<keyword evidence="7" id="KW-0539">Nucleus</keyword>
<keyword evidence="13" id="KW-1185">Reference proteome</keyword>
<keyword evidence="9" id="KW-0131">Cell cycle</keyword>
<keyword evidence="6" id="KW-0234">DNA repair</keyword>
<keyword evidence="5" id="KW-0236">DNA replication inhibitor</keyword>
<dbReference type="Proteomes" id="UP001610446">
    <property type="component" value="Unassembled WGS sequence"/>
</dbReference>
<dbReference type="Pfam" id="PF04821">
    <property type="entry name" value="TIMELESS"/>
    <property type="match status" value="1"/>
</dbReference>
<feature type="region of interest" description="Disordered" evidence="10">
    <location>
        <begin position="571"/>
        <end position="597"/>
    </location>
</feature>
<evidence type="ECO:0000256" key="7">
    <source>
        <dbReference type="ARBA" id="ARBA00023242"/>
    </source>
</evidence>
<gene>
    <name evidence="12" type="ORF">BJY01DRAFT_221949</name>
</gene>
<feature type="region of interest" description="Disordered" evidence="10">
    <location>
        <begin position="914"/>
        <end position="1098"/>
    </location>
</feature>
<evidence type="ECO:0000259" key="11">
    <source>
        <dbReference type="Pfam" id="PF04821"/>
    </source>
</evidence>
<feature type="region of interest" description="Disordered" evidence="10">
    <location>
        <begin position="1128"/>
        <end position="1171"/>
    </location>
</feature>
<dbReference type="PANTHER" id="PTHR22940">
    <property type="entry name" value="TIMEOUT/TIMELESS-2"/>
    <property type="match status" value="1"/>
</dbReference>
<keyword evidence="8" id="KW-0469">Meiosis</keyword>
<proteinExistence type="inferred from homology"/>
<evidence type="ECO:0000256" key="1">
    <source>
        <dbReference type="ARBA" id="ARBA00004123"/>
    </source>
</evidence>
<comment type="similarity">
    <text evidence="2">Belongs to the timeless family.</text>
</comment>
<dbReference type="PANTHER" id="PTHR22940:SF4">
    <property type="entry name" value="PROTEIN TIMELESS HOMOLOG"/>
    <property type="match status" value="1"/>
</dbReference>
<evidence type="ECO:0000256" key="4">
    <source>
        <dbReference type="ARBA" id="ARBA00022763"/>
    </source>
</evidence>
<sequence>MEEVVPLNQTVEVVDPDVRSHVYSLVTALGGFNGADADQYVLGDDALACLRDIKRWLKLYDEKFNRMDVARCLGEANLVNGDLIQILSLWWSGSQQSKYMSRIALACVELLVPLTWPLEIHGEMTVNHHRHIPYLQQAQVSYKRGIINNGSCGLLRAVIRIGLPSMATPRSERTTRDEGILKIMLYLLRNIAIISANARLAAEGEEDETSRSATISAFHDQDVFALLLTLCSNVSDDFNMLDIALLETLFHIVKGVNVEKVFMNDAQRSAKRTDELNDLLQQESSLRREYAKNAPTRHGRFGTMIWVKRDDAKVSTVSGQDVLKDGQKTLDKMDQTKKWNRPRRARRGQEMTLNNDFNTPAHLNQRASTNLRMFVEEFLDSGFNPLFVHVRKAIERESVRVLPINKRHFLYTVAWFLEAERARRARQREKQAQSEKPGKDIEPDSFGLVAGVFNQETFVFLNRSMQYSLDNKEWEDLNAAMRCFTQILLTVQEMAQSTLEEDQEIAENIQNRIFYEETTHDRILAITRGYIDQGFGYLDACTELSHVFLRMLERYSKENVDLHVRSRRRARKKKRDGQLENKDDDDDQKSEDEDYAEAERMSKERKFDFTRFAAKFCNQKCVDTFVNFTKFYKELNTEQLKRAHRYFYRIAFKQEMTVLLFRLDILNLFYRMIKGPGGIDSSKPIFREWEELVRQLVRRLLKKLDQRPALITELLFSKINSTAFYLEYGYEKQTLNISKRAPAELEVDPKVASSVEDKLSIVVAALVKDEQTALAKWISDVLGSAADEREAWEAQQAAQDDETRERSNASVPIFAVKPRDESCKRATFANAKLRLLMTLLNFERLGQENVEGISWIIPSPTSSAGLRESKSTIDKAMIIGATDERDPCDLLRRKYGNEPKGAAEQTTLAVNFGSDSEGEDVVPDEPLFPPNPRSKSSALDKLKEKRKKRKDTGDAEPVDKETLEERRKARDENARVRLAKIKSDLYVHASDEETDEEADEEFFRLEEERRKEQSERIKKALLLGRSEPPSDTSKKKRGKRSNETNTAGEGEGGGKRRRRSPASPALDDDDDDEVLMSEPDTSSGASSVGDMSIGVNGGDKVMFTTLAEDEFDDDDLAVGQGRKKTLELRPLDYASNPKGNTANDENEDDAPIAAPTRRRMRAGFVIDSDSE</sequence>
<name>A0ABR4J985_9EURO</name>
<evidence type="ECO:0000256" key="9">
    <source>
        <dbReference type="ARBA" id="ARBA00023306"/>
    </source>
</evidence>
<evidence type="ECO:0000256" key="5">
    <source>
        <dbReference type="ARBA" id="ARBA00022880"/>
    </source>
</evidence>
<reference evidence="12 13" key="1">
    <citation type="submission" date="2024-07" db="EMBL/GenBank/DDBJ databases">
        <title>Section-level genome sequencing and comparative genomics of Aspergillus sections Usti and Cavernicolus.</title>
        <authorList>
            <consortium name="Lawrence Berkeley National Laboratory"/>
            <person name="Nybo J.L."/>
            <person name="Vesth T.C."/>
            <person name="Theobald S."/>
            <person name="Frisvad J.C."/>
            <person name="Larsen T.O."/>
            <person name="Kjaerboelling I."/>
            <person name="Rothschild-Mancinelli K."/>
            <person name="Lyhne E.K."/>
            <person name="Kogle M.E."/>
            <person name="Barry K."/>
            <person name="Clum A."/>
            <person name="Na H."/>
            <person name="Ledsgaard L."/>
            <person name="Lin J."/>
            <person name="Lipzen A."/>
            <person name="Kuo A."/>
            <person name="Riley R."/>
            <person name="Mondo S."/>
            <person name="Labutti K."/>
            <person name="Haridas S."/>
            <person name="Pangalinan J."/>
            <person name="Salamov A.A."/>
            <person name="Simmons B.A."/>
            <person name="Magnuson J.K."/>
            <person name="Chen J."/>
            <person name="Drula E."/>
            <person name="Henrissat B."/>
            <person name="Wiebenga A."/>
            <person name="Lubbers R.J."/>
            <person name="Gomes A.C."/>
            <person name="Makela M.R."/>
            <person name="Stajich J."/>
            <person name="Grigoriev I.V."/>
            <person name="Mortensen U.H."/>
            <person name="De Vries R.P."/>
            <person name="Baker S.E."/>
            <person name="Andersen M.R."/>
        </authorList>
    </citation>
    <scope>NUCLEOTIDE SEQUENCE [LARGE SCALE GENOMIC DNA]</scope>
    <source>
        <strain evidence="12 13">CBS 123904</strain>
    </source>
</reference>
<evidence type="ECO:0000313" key="12">
    <source>
        <dbReference type="EMBL" id="KAL2836524.1"/>
    </source>
</evidence>
<evidence type="ECO:0000256" key="8">
    <source>
        <dbReference type="ARBA" id="ARBA00023254"/>
    </source>
</evidence>
<feature type="domain" description="Timeless N-terminal" evidence="11">
    <location>
        <begin position="39"/>
        <end position="307"/>
    </location>
</feature>
<feature type="compositionally biased region" description="Basic and acidic residues" evidence="10">
    <location>
        <begin position="1001"/>
        <end position="1018"/>
    </location>
</feature>
<dbReference type="InterPro" id="IPR044998">
    <property type="entry name" value="Timeless"/>
</dbReference>
<feature type="compositionally biased region" description="Acidic residues" evidence="10">
    <location>
        <begin position="582"/>
        <end position="596"/>
    </location>
</feature>
<evidence type="ECO:0000256" key="2">
    <source>
        <dbReference type="ARBA" id="ARBA00008174"/>
    </source>
</evidence>
<evidence type="ECO:0000313" key="13">
    <source>
        <dbReference type="Proteomes" id="UP001610446"/>
    </source>
</evidence>
<feature type="compositionally biased region" description="Basic and acidic residues" evidence="10">
    <location>
        <begin position="951"/>
        <end position="991"/>
    </location>
</feature>
<comment type="caution">
    <text evidence="12">The sequence shown here is derived from an EMBL/GenBank/DDBJ whole genome shotgun (WGS) entry which is preliminary data.</text>
</comment>
<comment type="subcellular location">
    <subcellularLocation>
        <location evidence="1">Nucleus</location>
    </subcellularLocation>
</comment>
<dbReference type="EMBL" id="JBFXLU010000177">
    <property type="protein sequence ID" value="KAL2836524.1"/>
    <property type="molecule type" value="Genomic_DNA"/>
</dbReference>
<keyword evidence="4" id="KW-0227">DNA damage</keyword>
<accession>A0ABR4J985</accession>
<dbReference type="InterPro" id="IPR006906">
    <property type="entry name" value="Timeless_N"/>
</dbReference>
<organism evidence="12 13">
    <name type="scientific">Aspergillus pseudoustus</name>
    <dbReference type="NCBI Taxonomy" id="1810923"/>
    <lineage>
        <taxon>Eukaryota</taxon>
        <taxon>Fungi</taxon>
        <taxon>Dikarya</taxon>
        <taxon>Ascomycota</taxon>
        <taxon>Pezizomycotina</taxon>
        <taxon>Eurotiomycetes</taxon>
        <taxon>Eurotiomycetidae</taxon>
        <taxon>Eurotiales</taxon>
        <taxon>Aspergillaceae</taxon>
        <taxon>Aspergillus</taxon>
        <taxon>Aspergillus subgen. Nidulantes</taxon>
    </lineage>
</organism>
<evidence type="ECO:0000256" key="3">
    <source>
        <dbReference type="ARBA" id="ARBA00021529"/>
    </source>
</evidence>
<feature type="compositionally biased region" description="Acidic residues" evidence="10">
    <location>
        <begin position="1066"/>
        <end position="1075"/>
    </location>
</feature>
<evidence type="ECO:0000256" key="10">
    <source>
        <dbReference type="SAM" id="MobiDB-lite"/>
    </source>
</evidence>
<protein>
    <recommendedName>
        <fullName evidence="3">Topoisomerase 1-associated factor 1</fullName>
    </recommendedName>
</protein>
<evidence type="ECO:0000256" key="6">
    <source>
        <dbReference type="ARBA" id="ARBA00023204"/>
    </source>
</evidence>